<keyword evidence="3" id="KW-1185">Reference proteome</keyword>
<accession>A0AAD3S657</accession>
<organism evidence="2 3">
    <name type="scientific">Nepenthes gracilis</name>
    <name type="common">Slender pitcher plant</name>
    <dbReference type="NCBI Taxonomy" id="150966"/>
    <lineage>
        <taxon>Eukaryota</taxon>
        <taxon>Viridiplantae</taxon>
        <taxon>Streptophyta</taxon>
        <taxon>Embryophyta</taxon>
        <taxon>Tracheophyta</taxon>
        <taxon>Spermatophyta</taxon>
        <taxon>Magnoliopsida</taxon>
        <taxon>eudicotyledons</taxon>
        <taxon>Gunneridae</taxon>
        <taxon>Pentapetalae</taxon>
        <taxon>Caryophyllales</taxon>
        <taxon>Nepenthaceae</taxon>
        <taxon>Nepenthes</taxon>
    </lineage>
</organism>
<evidence type="ECO:0000256" key="1">
    <source>
        <dbReference type="SAM" id="MobiDB-lite"/>
    </source>
</evidence>
<reference evidence="2" key="1">
    <citation type="submission" date="2023-05" db="EMBL/GenBank/DDBJ databases">
        <title>Nepenthes gracilis genome sequencing.</title>
        <authorList>
            <person name="Fukushima K."/>
        </authorList>
    </citation>
    <scope>NUCLEOTIDE SEQUENCE</scope>
    <source>
        <strain evidence="2">SING2019-196</strain>
    </source>
</reference>
<sequence>MKAINLGHQRWNSISQQQNVIWEQSIGISTANQHCCSKGSKASARHQPDQPHHYHRHSNTVGRPNQPTTKLAIGEAAFNSSHLLEDTAADCIFASAPQYQRSALQQ</sequence>
<dbReference type="Proteomes" id="UP001279734">
    <property type="component" value="Unassembled WGS sequence"/>
</dbReference>
<protein>
    <submittedName>
        <fullName evidence="2">Uncharacterized protein</fullName>
    </submittedName>
</protein>
<dbReference type="EMBL" id="BSYO01000005">
    <property type="protein sequence ID" value="GMH04926.1"/>
    <property type="molecule type" value="Genomic_DNA"/>
</dbReference>
<comment type="caution">
    <text evidence="2">The sequence shown here is derived from an EMBL/GenBank/DDBJ whole genome shotgun (WGS) entry which is preliminary data.</text>
</comment>
<gene>
    <name evidence="2" type="ORF">Nepgr_006766</name>
</gene>
<evidence type="ECO:0000313" key="3">
    <source>
        <dbReference type="Proteomes" id="UP001279734"/>
    </source>
</evidence>
<dbReference type="AlphaFoldDB" id="A0AAD3S657"/>
<feature type="region of interest" description="Disordered" evidence="1">
    <location>
        <begin position="36"/>
        <end position="67"/>
    </location>
</feature>
<evidence type="ECO:0000313" key="2">
    <source>
        <dbReference type="EMBL" id="GMH04926.1"/>
    </source>
</evidence>
<proteinExistence type="predicted"/>
<name>A0AAD3S657_NEPGR</name>